<proteinExistence type="predicted"/>
<evidence type="ECO:0000313" key="1">
    <source>
        <dbReference type="EMBL" id="CAN0471135.1"/>
    </source>
</evidence>
<gene>
    <name evidence="1" type="ORF">MRATA1EN22A_LOCUS20513</name>
</gene>
<dbReference type="EMBL" id="OX596115">
    <property type="protein sequence ID" value="CAN0471135.1"/>
    <property type="molecule type" value="Genomic_DNA"/>
</dbReference>
<name>A0AC59ZND8_RANTA</name>
<sequence>MPVVEKLERLYLLAWDSQQVKGSQVGQTGAIKPRGLLQNMSRDFPDVHREKSFRDPSSIKAPPDFLVIKRSWRLLQCKRINLRVVRIFPNDSVIRFSYEVTS</sequence>
<reference evidence="1" key="2">
    <citation type="submission" date="2025-03" db="EMBL/GenBank/DDBJ databases">
        <authorList>
            <consortium name="ELIXIR-Norway"/>
            <consortium name="Elixir Norway"/>
        </authorList>
    </citation>
    <scope>NUCLEOTIDE SEQUENCE</scope>
</reference>
<evidence type="ECO:0000313" key="2">
    <source>
        <dbReference type="Proteomes" id="UP001162501"/>
    </source>
</evidence>
<reference evidence="1" key="1">
    <citation type="submission" date="2023-05" db="EMBL/GenBank/DDBJ databases">
        <authorList>
            <consortium name="ELIXIR-Norway"/>
        </authorList>
    </citation>
    <scope>NUCLEOTIDE SEQUENCE</scope>
</reference>
<organism evidence="1 2">
    <name type="scientific">Rangifer tarandus platyrhynchus</name>
    <name type="common">Svalbard reindeer</name>
    <dbReference type="NCBI Taxonomy" id="3082113"/>
    <lineage>
        <taxon>Eukaryota</taxon>
        <taxon>Metazoa</taxon>
        <taxon>Chordata</taxon>
        <taxon>Craniata</taxon>
        <taxon>Vertebrata</taxon>
        <taxon>Euteleostomi</taxon>
        <taxon>Mammalia</taxon>
        <taxon>Eutheria</taxon>
        <taxon>Laurasiatheria</taxon>
        <taxon>Artiodactyla</taxon>
        <taxon>Ruminantia</taxon>
        <taxon>Pecora</taxon>
        <taxon>Cervidae</taxon>
        <taxon>Odocoileinae</taxon>
        <taxon>Rangifer</taxon>
    </lineage>
</organism>
<dbReference type="Proteomes" id="UP001162501">
    <property type="component" value="Chromosome 31"/>
</dbReference>
<protein>
    <submittedName>
        <fullName evidence="1">Uncharacterized protein</fullName>
    </submittedName>
</protein>
<accession>A0AC59ZND8</accession>